<proteinExistence type="predicted"/>
<feature type="signal peptide" evidence="1">
    <location>
        <begin position="1"/>
        <end position="20"/>
    </location>
</feature>
<protein>
    <recommendedName>
        <fullName evidence="4">Lectin-like protein BA14k</fullName>
    </recommendedName>
</protein>
<reference evidence="2 3" key="1">
    <citation type="submission" date="2021-07" db="EMBL/GenBank/DDBJ databases">
        <authorList>
            <person name="So Y."/>
        </authorList>
    </citation>
    <scope>NUCLEOTIDE SEQUENCE [LARGE SCALE GENOMIC DNA]</scope>
    <source>
        <strain evidence="2 3">HJA6</strain>
    </source>
</reference>
<keyword evidence="1" id="KW-0732">Signal</keyword>
<evidence type="ECO:0000313" key="3">
    <source>
        <dbReference type="Proteomes" id="UP001196565"/>
    </source>
</evidence>
<dbReference type="EMBL" id="JAHYBZ010000004">
    <property type="protein sequence ID" value="MBW6398698.1"/>
    <property type="molecule type" value="Genomic_DNA"/>
</dbReference>
<name>A0ABS7A8S0_9PROT</name>
<feature type="chain" id="PRO_5046544692" description="Lectin-like protein BA14k" evidence="1">
    <location>
        <begin position="21"/>
        <end position="97"/>
    </location>
</feature>
<accession>A0ABS7A8S0</accession>
<dbReference type="RefSeq" id="WP_219763310.1">
    <property type="nucleotide sequence ID" value="NZ_JAHYBZ010000004.1"/>
</dbReference>
<comment type="caution">
    <text evidence="2">The sequence shown here is derived from an EMBL/GenBank/DDBJ whole genome shotgun (WGS) entry which is preliminary data.</text>
</comment>
<gene>
    <name evidence="2" type="ORF">KPL78_12615</name>
</gene>
<keyword evidence="3" id="KW-1185">Reference proteome</keyword>
<organism evidence="2 3">
    <name type="scientific">Roseomonas alba</name>
    <dbReference type="NCBI Taxonomy" id="2846776"/>
    <lineage>
        <taxon>Bacteria</taxon>
        <taxon>Pseudomonadati</taxon>
        <taxon>Pseudomonadota</taxon>
        <taxon>Alphaproteobacteria</taxon>
        <taxon>Acetobacterales</taxon>
        <taxon>Roseomonadaceae</taxon>
        <taxon>Roseomonas</taxon>
    </lineage>
</organism>
<sequence length="97" mass="10869">MARSRDVMSLAALITGAAMAAGSASPVTATMDAAAPVVPAQYFHEERPAYQAPPPRYYAPPPPRRVCWTENRRILVGYDRYRQPIYQTVPRRVCGYR</sequence>
<evidence type="ECO:0000256" key="1">
    <source>
        <dbReference type="SAM" id="SignalP"/>
    </source>
</evidence>
<evidence type="ECO:0008006" key="4">
    <source>
        <dbReference type="Google" id="ProtNLM"/>
    </source>
</evidence>
<evidence type="ECO:0000313" key="2">
    <source>
        <dbReference type="EMBL" id="MBW6398698.1"/>
    </source>
</evidence>
<dbReference type="Proteomes" id="UP001196565">
    <property type="component" value="Unassembled WGS sequence"/>
</dbReference>